<protein>
    <submittedName>
        <fullName evidence="2">Uncharacterized protein</fullName>
    </submittedName>
</protein>
<dbReference type="Gene3D" id="3.30.710.10">
    <property type="entry name" value="Potassium Channel Kv1.1, Chain A"/>
    <property type="match status" value="1"/>
</dbReference>
<feature type="region of interest" description="Disordered" evidence="1">
    <location>
        <begin position="1"/>
        <end position="30"/>
    </location>
</feature>
<reference evidence="2" key="1">
    <citation type="journal article" date="2023" name="Mol. Phylogenet. Evol.">
        <title>Genome-scale phylogeny and comparative genomics of the fungal order Sordariales.</title>
        <authorList>
            <person name="Hensen N."/>
            <person name="Bonometti L."/>
            <person name="Westerberg I."/>
            <person name="Brannstrom I.O."/>
            <person name="Guillou S."/>
            <person name="Cros-Aarteil S."/>
            <person name="Calhoun S."/>
            <person name="Haridas S."/>
            <person name="Kuo A."/>
            <person name="Mondo S."/>
            <person name="Pangilinan J."/>
            <person name="Riley R."/>
            <person name="LaButti K."/>
            <person name="Andreopoulos B."/>
            <person name="Lipzen A."/>
            <person name="Chen C."/>
            <person name="Yan M."/>
            <person name="Daum C."/>
            <person name="Ng V."/>
            <person name="Clum A."/>
            <person name="Steindorff A."/>
            <person name="Ohm R.A."/>
            <person name="Martin F."/>
            <person name="Silar P."/>
            <person name="Natvig D.O."/>
            <person name="Lalanne C."/>
            <person name="Gautier V."/>
            <person name="Ament-Velasquez S.L."/>
            <person name="Kruys A."/>
            <person name="Hutchinson M.I."/>
            <person name="Powell A.J."/>
            <person name="Barry K."/>
            <person name="Miller A.N."/>
            <person name="Grigoriev I.V."/>
            <person name="Debuchy R."/>
            <person name="Gladieux P."/>
            <person name="Hiltunen Thoren M."/>
            <person name="Johannesson H."/>
        </authorList>
    </citation>
    <scope>NUCLEOTIDE SEQUENCE</scope>
    <source>
        <strain evidence="2">CBS 757.83</strain>
    </source>
</reference>
<dbReference type="InterPro" id="IPR011333">
    <property type="entry name" value="SKP1/BTB/POZ_sf"/>
</dbReference>
<evidence type="ECO:0000313" key="3">
    <source>
        <dbReference type="Proteomes" id="UP001305647"/>
    </source>
</evidence>
<keyword evidence="3" id="KW-1185">Reference proteome</keyword>
<dbReference type="EMBL" id="MU863641">
    <property type="protein sequence ID" value="KAK4100418.1"/>
    <property type="molecule type" value="Genomic_DNA"/>
</dbReference>
<feature type="compositionally biased region" description="Polar residues" evidence="1">
    <location>
        <begin position="20"/>
        <end position="30"/>
    </location>
</feature>
<name>A0AAN6PZ17_9PEZI</name>
<comment type="caution">
    <text evidence="2">The sequence shown here is derived from an EMBL/GenBank/DDBJ whole genome shotgun (WGS) entry which is preliminary data.</text>
</comment>
<evidence type="ECO:0000313" key="2">
    <source>
        <dbReference type="EMBL" id="KAK4100418.1"/>
    </source>
</evidence>
<evidence type="ECO:0000256" key="1">
    <source>
        <dbReference type="SAM" id="MobiDB-lite"/>
    </source>
</evidence>
<dbReference type="AlphaFoldDB" id="A0AAN6PZ17"/>
<accession>A0AAN6PZ17</accession>
<reference evidence="2" key="2">
    <citation type="submission" date="2023-05" db="EMBL/GenBank/DDBJ databases">
        <authorList>
            <consortium name="Lawrence Berkeley National Laboratory"/>
            <person name="Steindorff A."/>
            <person name="Hensen N."/>
            <person name="Bonometti L."/>
            <person name="Westerberg I."/>
            <person name="Brannstrom I.O."/>
            <person name="Guillou S."/>
            <person name="Cros-Aarteil S."/>
            <person name="Calhoun S."/>
            <person name="Haridas S."/>
            <person name="Kuo A."/>
            <person name="Mondo S."/>
            <person name="Pangilinan J."/>
            <person name="Riley R."/>
            <person name="Labutti K."/>
            <person name="Andreopoulos B."/>
            <person name="Lipzen A."/>
            <person name="Chen C."/>
            <person name="Yanf M."/>
            <person name="Daum C."/>
            <person name="Ng V."/>
            <person name="Clum A."/>
            <person name="Ohm R."/>
            <person name="Martin F."/>
            <person name="Silar P."/>
            <person name="Natvig D."/>
            <person name="Lalanne C."/>
            <person name="Gautier V."/>
            <person name="Ament-Velasquez S.L."/>
            <person name="Kruys A."/>
            <person name="Hutchinson M.I."/>
            <person name="Powell A.J."/>
            <person name="Barry K."/>
            <person name="Miller A.N."/>
            <person name="Grigoriev I.V."/>
            <person name="Debuchy R."/>
            <person name="Gladieux P."/>
            <person name="Thoren M.H."/>
            <person name="Johannesson H."/>
        </authorList>
    </citation>
    <scope>NUCLEOTIDE SEQUENCE</scope>
    <source>
        <strain evidence="2">CBS 757.83</strain>
    </source>
</reference>
<gene>
    <name evidence="2" type="ORF">N658DRAFT_451313</name>
</gene>
<dbReference type="Proteomes" id="UP001305647">
    <property type="component" value="Unassembled WGS sequence"/>
</dbReference>
<sequence length="365" mass="40955">MPSDSDASQATAEPEGDLATATQSAPSKQTIGIDPDGDLLLWVGSDLCTVCTPTNMRVCSATMRRASPVWRSMLFGPWSESKPAQGDWVVSLPDDNPQPLQTLLSIVHGNFVDVPRKVEIPQLYDIVVVADKYALLRALQPWAPLWLESVRDLAPNLGGRERLMRAHAAWELGSDDLLSASIRDLVWNVNLASGVDGGFWYLSREPNALLSFDPEEQSGPPDLLGVVTELRLPMIQDMLDFFNRELDSRSDEDNPACRADGWCDTIILGIIWQYFRCQKEDLLPMNAGEYPKAATCLLEHLSNLFTRRMRSIPRLDWGKHDRCPPAPRDKWIKFEVAIKDHERLKSVLLPHHKERLAAQRATIGL</sequence>
<organism evidence="2 3">
    <name type="scientific">Parathielavia hyrcaniae</name>
    <dbReference type="NCBI Taxonomy" id="113614"/>
    <lineage>
        <taxon>Eukaryota</taxon>
        <taxon>Fungi</taxon>
        <taxon>Dikarya</taxon>
        <taxon>Ascomycota</taxon>
        <taxon>Pezizomycotina</taxon>
        <taxon>Sordariomycetes</taxon>
        <taxon>Sordariomycetidae</taxon>
        <taxon>Sordariales</taxon>
        <taxon>Chaetomiaceae</taxon>
        <taxon>Parathielavia</taxon>
    </lineage>
</organism>
<dbReference type="SUPFAM" id="SSF54695">
    <property type="entry name" value="POZ domain"/>
    <property type="match status" value="1"/>
</dbReference>
<feature type="compositionally biased region" description="Polar residues" evidence="1">
    <location>
        <begin position="1"/>
        <end position="11"/>
    </location>
</feature>
<proteinExistence type="predicted"/>